<dbReference type="InterPro" id="IPR003676">
    <property type="entry name" value="SAUR_fam"/>
</dbReference>
<reference evidence="5" key="2">
    <citation type="submission" date="2025-08" db="UniProtKB">
        <authorList>
            <consortium name="RefSeq"/>
        </authorList>
    </citation>
    <scope>IDENTIFICATION</scope>
    <source>
        <tissue evidence="5">Leaf</tissue>
    </source>
</reference>
<evidence type="ECO:0000256" key="2">
    <source>
        <dbReference type="ARBA" id="ARBA00022473"/>
    </source>
</evidence>
<evidence type="ECO:0000313" key="4">
    <source>
        <dbReference type="Proteomes" id="UP000694864"/>
    </source>
</evidence>
<keyword evidence="3" id="KW-0341">Growth regulation</keyword>
<evidence type="ECO:0000313" key="5">
    <source>
        <dbReference type="RefSeq" id="XP_010477209.1"/>
    </source>
</evidence>
<dbReference type="GeneID" id="104756329"/>
<dbReference type="RefSeq" id="XP_010477209.1">
    <property type="nucleotide sequence ID" value="XM_010478907.2"/>
</dbReference>
<comment type="similarity">
    <text evidence="1">Belongs to the ARG7 family.</text>
</comment>
<keyword evidence="4" id="KW-1185">Reference proteome</keyword>
<dbReference type="Pfam" id="PF02519">
    <property type="entry name" value="Auxin_inducible"/>
    <property type="match status" value="1"/>
</dbReference>
<accession>A0ABM0WWL5</accession>
<protein>
    <submittedName>
        <fullName evidence="5">Auxin-responsive protein SAUR36-like</fullName>
    </submittedName>
</protein>
<name>A0ABM0WWL5_CAMSA</name>
<sequence>MAGGGLVKCSKIRHIVRLRQMLRRWRNKARLSSVSRCVPSDVPSGHVAVCVGSDCRRFVVRASYLNHPVLSNLLVQAEEEFGFANQGPLVIPCDESVFEEAIRFISRSDSSSRGSTRFTCPDDLQKCNGAGGIKIKSKMDLLIESRPLLHGVVEKAIW</sequence>
<dbReference type="PANTHER" id="PTHR31374">
    <property type="entry name" value="AUXIN-INDUCED PROTEIN-LIKE-RELATED"/>
    <property type="match status" value="1"/>
</dbReference>
<dbReference type="PANTHER" id="PTHR31374:SF119">
    <property type="entry name" value="SAUR-LIKE AUXIN-RESPONSIVE PROTEIN FAMILY"/>
    <property type="match status" value="1"/>
</dbReference>
<evidence type="ECO:0000256" key="1">
    <source>
        <dbReference type="ARBA" id="ARBA00006974"/>
    </source>
</evidence>
<dbReference type="Proteomes" id="UP000694864">
    <property type="component" value="Chromosome 17"/>
</dbReference>
<organism evidence="4 5">
    <name type="scientific">Camelina sativa</name>
    <name type="common">False flax</name>
    <name type="synonym">Myagrum sativum</name>
    <dbReference type="NCBI Taxonomy" id="90675"/>
    <lineage>
        <taxon>Eukaryota</taxon>
        <taxon>Viridiplantae</taxon>
        <taxon>Streptophyta</taxon>
        <taxon>Embryophyta</taxon>
        <taxon>Tracheophyta</taxon>
        <taxon>Spermatophyta</taxon>
        <taxon>Magnoliopsida</taxon>
        <taxon>eudicotyledons</taxon>
        <taxon>Gunneridae</taxon>
        <taxon>Pentapetalae</taxon>
        <taxon>rosids</taxon>
        <taxon>malvids</taxon>
        <taxon>Brassicales</taxon>
        <taxon>Brassicaceae</taxon>
        <taxon>Camelineae</taxon>
        <taxon>Camelina</taxon>
    </lineage>
</organism>
<proteinExistence type="inferred from homology"/>
<reference evidence="4" key="1">
    <citation type="journal article" date="2014" name="Nat. Commun.">
        <title>The emerging biofuel crop Camelina sativa retains a highly undifferentiated hexaploid genome structure.</title>
        <authorList>
            <person name="Kagale S."/>
            <person name="Koh C."/>
            <person name="Nixon J."/>
            <person name="Bollina V."/>
            <person name="Clarke W.E."/>
            <person name="Tuteja R."/>
            <person name="Spillane C."/>
            <person name="Robinson S.J."/>
            <person name="Links M.G."/>
            <person name="Clarke C."/>
            <person name="Higgins E.E."/>
            <person name="Huebert T."/>
            <person name="Sharpe A.G."/>
            <person name="Parkin I.A."/>
        </authorList>
    </citation>
    <scope>NUCLEOTIDE SEQUENCE [LARGE SCALE GENOMIC DNA]</scope>
    <source>
        <strain evidence="4">cv. DH55</strain>
    </source>
</reference>
<gene>
    <name evidence="5" type="primary">LOC104756329</name>
</gene>
<keyword evidence="2" id="KW-0217">Developmental protein</keyword>
<evidence type="ECO:0000256" key="3">
    <source>
        <dbReference type="ARBA" id="ARBA00022604"/>
    </source>
</evidence>